<dbReference type="NCBIfam" id="TIGR00262">
    <property type="entry name" value="trpA"/>
    <property type="match status" value="1"/>
</dbReference>
<accession>A0A1G6AGT1</accession>
<evidence type="ECO:0000256" key="1">
    <source>
        <dbReference type="ARBA" id="ARBA00003365"/>
    </source>
</evidence>
<dbReference type="InterPro" id="IPR011060">
    <property type="entry name" value="RibuloseP-bd_barrel"/>
</dbReference>
<dbReference type="InterPro" id="IPR018204">
    <property type="entry name" value="Trp_synthase_alpha_AS"/>
</dbReference>
<reference evidence="11 12" key="1">
    <citation type="submission" date="2016-10" db="EMBL/GenBank/DDBJ databases">
        <authorList>
            <person name="de Groot N.N."/>
        </authorList>
    </citation>
    <scope>NUCLEOTIDE SEQUENCE [LARGE SCALE GENOMIC DNA]</scope>
    <source>
        <strain evidence="11 12">DSM 3217</strain>
    </source>
</reference>
<comment type="catalytic activity">
    <reaction evidence="8 9">
        <text>(1S,2R)-1-C-(indol-3-yl)glycerol 3-phosphate + L-serine = D-glyceraldehyde 3-phosphate + L-tryptophan + H2O</text>
        <dbReference type="Rhea" id="RHEA:10532"/>
        <dbReference type="ChEBI" id="CHEBI:15377"/>
        <dbReference type="ChEBI" id="CHEBI:33384"/>
        <dbReference type="ChEBI" id="CHEBI:57912"/>
        <dbReference type="ChEBI" id="CHEBI:58866"/>
        <dbReference type="ChEBI" id="CHEBI:59776"/>
        <dbReference type="EC" id="4.2.1.20"/>
    </reaction>
</comment>
<dbReference type="UniPathway" id="UPA00035">
    <property type="reaction ID" value="UER00044"/>
</dbReference>
<sequence length="264" mass="29479">MNRIDQKLQTLQEKGEKAFITYMTAGLPDMERCKELIRTQEKAGTDVIELGIPFSDPVADGPVIQQASYESILLGTNITKVFQAVEEVRGEGVEIPIVFMLYYNTILHYGVQAFVDRCLQVGVDGLLIPDLPYEEQGEINACLDGQDTTYLLQLVSPISADRIEMITKEAKGFVYCVSSMGVTGQAADFHKEVRSYLEKVKAASPIPIMMGFGIRNAEDVANLKDTIDGAIVGSYFINLMKQYGYDMSVAEQYIRKFKKELNEN</sequence>
<dbReference type="GO" id="GO:0004834">
    <property type="term" value="F:tryptophan synthase activity"/>
    <property type="evidence" value="ECO:0007669"/>
    <property type="project" value="UniProtKB-UniRule"/>
</dbReference>
<proteinExistence type="inferred from homology"/>
<evidence type="ECO:0000256" key="4">
    <source>
        <dbReference type="ARBA" id="ARBA00022605"/>
    </source>
</evidence>
<evidence type="ECO:0000256" key="9">
    <source>
        <dbReference type="HAMAP-Rule" id="MF_00131"/>
    </source>
</evidence>
<dbReference type="Gene3D" id="3.20.20.70">
    <property type="entry name" value="Aldolase class I"/>
    <property type="match status" value="1"/>
</dbReference>
<feature type="active site" description="Proton acceptor" evidence="9">
    <location>
        <position position="60"/>
    </location>
</feature>
<evidence type="ECO:0000313" key="11">
    <source>
        <dbReference type="EMBL" id="SDB07627.1"/>
    </source>
</evidence>
<keyword evidence="12" id="KW-1185">Reference proteome</keyword>
<comment type="pathway">
    <text evidence="2 9">Amino-acid biosynthesis; L-tryptophan biosynthesis; L-tryptophan from chorismate: step 5/5.</text>
</comment>
<evidence type="ECO:0000256" key="8">
    <source>
        <dbReference type="ARBA" id="ARBA00049047"/>
    </source>
</evidence>
<comment type="function">
    <text evidence="1 9">The alpha subunit is responsible for the aldol cleavage of indoleglycerol phosphate to indole and glyceraldehyde 3-phosphate.</text>
</comment>
<dbReference type="PANTHER" id="PTHR43406">
    <property type="entry name" value="TRYPTOPHAN SYNTHASE, ALPHA CHAIN"/>
    <property type="match status" value="1"/>
</dbReference>
<dbReference type="CDD" id="cd04724">
    <property type="entry name" value="Tryptophan_synthase_alpha"/>
    <property type="match status" value="1"/>
</dbReference>
<keyword evidence="5 9" id="KW-0822">Tryptophan biosynthesis</keyword>
<evidence type="ECO:0000256" key="10">
    <source>
        <dbReference type="RuleBase" id="RU003662"/>
    </source>
</evidence>
<dbReference type="InterPro" id="IPR013785">
    <property type="entry name" value="Aldolase_TIM"/>
</dbReference>
<dbReference type="PROSITE" id="PS00167">
    <property type="entry name" value="TRP_SYNTHASE_ALPHA"/>
    <property type="match status" value="1"/>
</dbReference>
<dbReference type="STRING" id="1732.SAMN02910417_00573"/>
<dbReference type="SUPFAM" id="SSF51366">
    <property type="entry name" value="Ribulose-phoshate binding barrel"/>
    <property type="match status" value="1"/>
</dbReference>
<dbReference type="HAMAP" id="MF_00131">
    <property type="entry name" value="Trp_synth_alpha"/>
    <property type="match status" value="1"/>
</dbReference>
<evidence type="ECO:0000313" key="12">
    <source>
        <dbReference type="Proteomes" id="UP000199228"/>
    </source>
</evidence>
<evidence type="ECO:0000256" key="5">
    <source>
        <dbReference type="ARBA" id="ARBA00022822"/>
    </source>
</evidence>
<keyword evidence="7 9" id="KW-0456">Lyase</keyword>
<dbReference type="RefSeq" id="WP_090171993.1">
    <property type="nucleotide sequence ID" value="NZ_FMXR01000005.1"/>
</dbReference>
<organism evidence="11 12">
    <name type="scientific">Eubacterium oxidoreducens</name>
    <dbReference type="NCBI Taxonomy" id="1732"/>
    <lineage>
        <taxon>Bacteria</taxon>
        <taxon>Bacillati</taxon>
        <taxon>Bacillota</taxon>
        <taxon>Clostridia</taxon>
        <taxon>Eubacteriales</taxon>
        <taxon>Eubacteriaceae</taxon>
        <taxon>Eubacterium</taxon>
    </lineage>
</organism>
<gene>
    <name evidence="9" type="primary">trpA</name>
    <name evidence="11" type="ORF">SAMN02910417_00573</name>
</gene>
<comment type="subunit">
    <text evidence="3 9">Tetramer of two alpha and two beta chains.</text>
</comment>
<feature type="active site" description="Proton acceptor" evidence="9">
    <location>
        <position position="49"/>
    </location>
</feature>
<comment type="similarity">
    <text evidence="9 10">Belongs to the TrpA family.</text>
</comment>
<evidence type="ECO:0000256" key="3">
    <source>
        <dbReference type="ARBA" id="ARBA00011270"/>
    </source>
</evidence>
<evidence type="ECO:0000256" key="7">
    <source>
        <dbReference type="ARBA" id="ARBA00023239"/>
    </source>
</evidence>
<dbReference type="PANTHER" id="PTHR43406:SF1">
    <property type="entry name" value="TRYPTOPHAN SYNTHASE ALPHA CHAIN, CHLOROPLASTIC"/>
    <property type="match status" value="1"/>
</dbReference>
<dbReference type="Proteomes" id="UP000199228">
    <property type="component" value="Unassembled WGS sequence"/>
</dbReference>
<keyword evidence="6 9" id="KW-0057">Aromatic amino acid biosynthesis</keyword>
<dbReference type="AlphaFoldDB" id="A0A1G6AGT1"/>
<dbReference type="EMBL" id="FMXR01000005">
    <property type="protein sequence ID" value="SDB07627.1"/>
    <property type="molecule type" value="Genomic_DNA"/>
</dbReference>
<dbReference type="EC" id="4.2.1.20" evidence="9"/>
<keyword evidence="4 9" id="KW-0028">Amino-acid biosynthesis</keyword>
<evidence type="ECO:0000256" key="2">
    <source>
        <dbReference type="ARBA" id="ARBA00004733"/>
    </source>
</evidence>
<protein>
    <recommendedName>
        <fullName evidence="9">Tryptophan synthase alpha chain</fullName>
        <ecNumber evidence="9">4.2.1.20</ecNumber>
    </recommendedName>
</protein>
<dbReference type="FunFam" id="3.20.20.70:FF:000037">
    <property type="entry name" value="Tryptophan synthase alpha chain"/>
    <property type="match status" value="1"/>
</dbReference>
<dbReference type="InterPro" id="IPR002028">
    <property type="entry name" value="Trp_synthase_suA"/>
</dbReference>
<dbReference type="Pfam" id="PF00290">
    <property type="entry name" value="Trp_syntA"/>
    <property type="match status" value="1"/>
</dbReference>
<dbReference type="OrthoDB" id="9804578at2"/>
<dbReference type="GO" id="GO:0005829">
    <property type="term" value="C:cytosol"/>
    <property type="evidence" value="ECO:0007669"/>
    <property type="project" value="TreeGrafter"/>
</dbReference>
<name>A0A1G6AGT1_EUBOX</name>
<evidence type="ECO:0000256" key="6">
    <source>
        <dbReference type="ARBA" id="ARBA00023141"/>
    </source>
</evidence>